<sequence>MVFLPLQKKKKANIVVYGTLKREQTNHTKYPLVTVEEANIPFLLNIAGTGRRIIGEIYSVDEQLLHFLDDFDGCPNWYQRTPKGIEILEWKGADDLPDERPAVISIITCFVYSTTCYQSESLQSPSLS</sequence>
<dbReference type="EC" id="4.3.2.8" evidence="4"/>
<evidence type="ECO:0000313" key="6">
    <source>
        <dbReference type="EMBL" id="OCT92584.1"/>
    </source>
</evidence>
<dbReference type="InterPro" id="IPR036568">
    <property type="entry name" value="GGCT-like_sf"/>
</dbReference>
<proteinExistence type="inferred from homology"/>
<dbReference type="GO" id="GO:0061929">
    <property type="term" value="F:gamma-glutamylaminecyclotransferase activity"/>
    <property type="evidence" value="ECO:0007669"/>
    <property type="project" value="UniProtKB-UniRule"/>
</dbReference>
<dbReference type="SUPFAM" id="SSF110857">
    <property type="entry name" value="Gamma-glutamyl cyclotransferase-like"/>
    <property type="match status" value="1"/>
</dbReference>
<comment type="function">
    <text evidence="4">Catalyzes the formation of 5-oxo-L-proline from L-gamma-glutamyl-L-epsilon-lysine.</text>
</comment>
<dbReference type="AlphaFoldDB" id="A0A974HW58"/>
<dbReference type="Pfam" id="PF06094">
    <property type="entry name" value="GGACT"/>
    <property type="match status" value="1"/>
</dbReference>
<name>A0A974HW58_XENLA</name>
<dbReference type="GO" id="GO:0005829">
    <property type="term" value="C:cytosol"/>
    <property type="evidence" value="ECO:0007669"/>
    <property type="project" value="TreeGrafter"/>
</dbReference>
<dbReference type="Gene3D" id="3.10.490.10">
    <property type="entry name" value="Gamma-glutamyl cyclotransferase-like"/>
    <property type="match status" value="1"/>
</dbReference>
<comment type="similarity">
    <text evidence="2 4">Belongs to the gamma-glutamylcyclotransferase family.</text>
</comment>
<dbReference type="InterPro" id="IPR009288">
    <property type="entry name" value="AIG2-like_dom"/>
</dbReference>
<evidence type="ECO:0000256" key="2">
    <source>
        <dbReference type="ARBA" id="ARBA00008861"/>
    </source>
</evidence>
<protein>
    <recommendedName>
        <fullName evidence="4">Gamma-glutamylaminecyclotransferase</fullName>
        <ecNumber evidence="4">4.3.2.8</ecNumber>
    </recommendedName>
</protein>
<dbReference type="PANTHER" id="PTHR12510">
    <property type="entry name" value="TROPONIN C-AKIN-1 PROTEIN"/>
    <property type="match status" value="1"/>
</dbReference>
<evidence type="ECO:0000256" key="3">
    <source>
        <dbReference type="ARBA" id="ARBA00023239"/>
    </source>
</evidence>
<gene>
    <name evidence="6" type="ORF">XELAEV_18015641mg</name>
</gene>
<comment type="catalytic activity">
    <reaction evidence="1 4">
        <text>epsilon-(gamma-L-glutamyl)-L-lysine = 5-oxo-L-proline + L-lysine</text>
        <dbReference type="Rhea" id="RHEA:16961"/>
        <dbReference type="ChEBI" id="CHEBI:32551"/>
        <dbReference type="ChEBI" id="CHEBI:58402"/>
        <dbReference type="ChEBI" id="CHEBI:133752"/>
        <dbReference type="EC" id="4.3.2.8"/>
    </reaction>
</comment>
<reference evidence="7" key="1">
    <citation type="journal article" date="2016" name="Nature">
        <title>Genome evolution in the allotetraploid frog Xenopus laevis.</title>
        <authorList>
            <person name="Session A.M."/>
            <person name="Uno Y."/>
            <person name="Kwon T."/>
            <person name="Chapman J.A."/>
            <person name="Toyoda A."/>
            <person name="Takahashi S."/>
            <person name="Fukui A."/>
            <person name="Hikosaka A."/>
            <person name="Suzuki A."/>
            <person name="Kondo M."/>
            <person name="van Heeringen S.J."/>
            <person name="Quigley I."/>
            <person name="Heinz S."/>
            <person name="Ogino H."/>
            <person name="Ochi H."/>
            <person name="Hellsten U."/>
            <person name="Lyons J.B."/>
            <person name="Simakov O."/>
            <person name="Putnam N."/>
            <person name="Stites J."/>
            <person name="Kuroki Y."/>
            <person name="Tanaka T."/>
            <person name="Michiue T."/>
            <person name="Watanabe M."/>
            <person name="Bogdanovic O."/>
            <person name="Lister R."/>
            <person name="Georgiou G."/>
            <person name="Paranjpe S.S."/>
            <person name="van Kruijsbergen I."/>
            <person name="Shu S."/>
            <person name="Carlson J."/>
            <person name="Kinoshita T."/>
            <person name="Ohta Y."/>
            <person name="Mawaribuchi S."/>
            <person name="Jenkins J."/>
            <person name="Grimwood J."/>
            <person name="Schmutz J."/>
            <person name="Mitros T."/>
            <person name="Mozaffari S.V."/>
            <person name="Suzuki Y."/>
            <person name="Haramoto Y."/>
            <person name="Yamamoto T.S."/>
            <person name="Takagi C."/>
            <person name="Heald R."/>
            <person name="Miller K."/>
            <person name="Haudenschild C."/>
            <person name="Kitzman J."/>
            <person name="Nakayama T."/>
            <person name="Izutsu Y."/>
            <person name="Robert J."/>
            <person name="Fortriede J."/>
            <person name="Burns K."/>
            <person name="Lotay V."/>
            <person name="Karimi K."/>
            <person name="Yasuoka Y."/>
            <person name="Dichmann D.S."/>
            <person name="Flajnik M.F."/>
            <person name="Houston D.W."/>
            <person name="Shendure J."/>
            <person name="DuPasquier L."/>
            <person name="Vize P.D."/>
            <person name="Zorn A.M."/>
            <person name="Ito M."/>
            <person name="Marcotte E.M."/>
            <person name="Wallingford J.B."/>
            <person name="Ito Y."/>
            <person name="Asashima M."/>
            <person name="Ueno N."/>
            <person name="Matsuda Y."/>
            <person name="Veenstra G.J."/>
            <person name="Fujiyama A."/>
            <person name="Harland R.M."/>
            <person name="Taira M."/>
            <person name="Rokhsar D.S."/>
        </authorList>
    </citation>
    <scope>NUCLEOTIDE SEQUENCE [LARGE SCALE GENOMIC DNA]</scope>
    <source>
        <strain evidence="7">J</strain>
    </source>
</reference>
<dbReference type="EMBL" id="CM004469">
    <property type="protein sequence ID" value="OCT92584.1"/>
    <property type="molecule type" value="Genomic_DNA"/>
</dbReference>
<evidence type="ECO:0000256" key="1">
    <source>
        <dbReference type="ARBA" id="ARBA00001684"/>
    </source>
</evidence>
<feature type="domain" description="Gamma-glutamylcyclotransferase AIG2-like" evidence="5">
    <location>
        <begin position="29"/>
        <end position="91"/>
    </location>
</feature>
<organism evidence="6 7">
    <name type="scientific">Xenopus laevis</name>
    <name type="common">African clawed frog</name>
    <dbReference type="NCBI Taxonomy" id="8355"/>
    <lineage>
        <taxon>Eukaryota</taxon>
        <taxon>Metazoa</taxon>
        <taxon>Chordata</taxon>
        <taxon>Craniata</taxon>
        <taxon>Vertebrata</taxon>
        <taxon>Euteleostomi</taxon>
        <taxon>Amphibia</taxon>
        <taxon>Batrachia</taxon>
        <taxon>Anura</taxon>
        <taxon>Pipoidea</taxon>
        <taxon>Pipidae</taxon>
        <taxon>Xenopodinae</taxon>
        <taxon>Xenopus</taxon>
        <taxon>Xenopus</taxon>
    </lineage>
</organism>
<dbReference type="GO" id="GO:0042219">
    <property type="term" value="P:modified amino acid catabolic process"/>
    <property type="evidence" value="ECO:0007669"/>
    <property type="project" value="UniProtKB-UniRule"/>
</dbReference>
<keyword evidence="3 4" id="KW-0456">Lyase</keyword>
<dbReference type="PANTHER" id="PTHR12510:SF4">
    <property type="entry name" value="GAMMA-GLUTAMYLAMINECYCLOTRANSFERASE"/>
    <property type="match status" value="1"/>
</dbReference>
<evidence type="ECO:0000259" key="5">
    <source>
        <dbReference type="Pfam" id="PF06094"/>
    </source>
</evidence>
<accession>A0A974HW58</accession>
<evidence type="ECO:0000256" key="4">
    <source>
        <dbReference type="RuleBase" id="RU367036"/>
    </source>
</evidence>
<dbReference type="CDD" id="cd06661">
    <property type="entry name" value="GGCT_like"/>
    <property type="match status" value="1"/>
</dbReference>
<dbReference type="InterPro" id="IPR013024">
    <property type="entry name" value="GGCT-like"/>
</dbReference>
<dbReference type="InterPro" id="IPR039126">
    <property type="entry name" value="GGACT"/>
</dbReference>
<evidence type="ECO:0000313" key="7">
    <source>
        <dbReference type="Proteomes" id="UP000694892"/>
    </source>
</evidence>
<dbReference type="Proteomes" id="UP000694892">
    <property type="component" value="Chromosome 2S"/>
</dbReference>